<keyword evidence="2 7" id="KW-0812">Transmembrane</keyword>
<protein>
    <submittedName>
        <fullName evidence="9">ABC transporter ATP-binding protein</fullName>
    </submittedName>
</protein>
<evidence type="ECO:0000256" key="7">
    <source>
        <dbReference type="SAM" id="Phobius"/>
    </source>
</evidence>
<dbReference type="RefSeq" id="WP_343965088.1">
    <property type="nucleotide sequence ID" value="NZ_BAAAGK010000027.1"/>
</dbReference>
<accession>A0ABW2SZQ3</accession>
<keyword evidence="10" id="KW-1185">Reference proteome</keyword>
<evidence type="ECO:0000256" key="5">
    <source>
        <dbReference type="ARBA" id="ARBA00022989"/>
    </source>
</evidence>
<gene>
    <name evidence="9" type="ORF">ACFQVD_14695</name>
</gene>
<dbReference type="PROSITE" id="PS00211">
    <property type="entry name" value="ABC_TRANSPORTER_1"/>
    <property type="match status" value="1"/>
</dbReference>
<dbReference type="InterPro" id="IPR017871">
    <property type="entry name" value="ABC_transporter-like_CS"/>
</dbReference>
<reference evidence="10" key="1">
    <citation type="journal article" date="2019" name="Int. J. Syst. Evol. Microbiol.">
        <title>The Global Catalogue of Microorganisms (GCM) 10K type strain sequencing project: providing services to taxonomists for standard genome sequencing and annotation.</title>
        <authorList>
            <consortium name="The Broad Institute Genomics Platform"/>
            <consortium name="The Broad Institute Genome Sequencing Center for Infectious Disease"/>
            <person name="Wu L."/>
            <person name="Ma J."/>
        </authorList>
    </citation>
    <scope>NUCLEOTIDE SEQUENCE [LARGE SCALE GENOMIC DNA]</scope>
    <source>
        <strain evidence="10">JCM 10083</strain>
    </source>
</reference>
<dbReference type="InterPro" id="IPR003439">
    <property type="entry name" value="ABC_transporter-like_ATP-bd"/>
</dbReference>
<keyword evidence="3" id="KW-0547">Nucleotide-binding</keyword>
<dbReference type="InterPro" id="IPR039421">
    <property type="entry name" value="Type_1_exporter"/>
</dbReference>
<feature type="transmembrane region" description="Helical" evidence="7">
    <location>
        <begin position="261"/>
        <end position="285"/>
    </location>
</feature>
<feature type="domain" description="ABC transporter" evidence="8">
    <location>
        <begin position="361"/>
        <end position="603"/>
    </location>
</feature>
<dbReference type="PANTHER" id="PTHR24221:SF654">
    <property type="entry name" value="ATP-BINDING CASSETTE SUB-FAMILY B MEMBER 6"/>
    <property type="match status" value="1"/>
</dbReference>
<comment type="caution">
    <text evidence="9">The sequence shown here is derived from an EMBL/GenBank/DDBJ whole genome shotgun (WGS) entry which is preliminary data.</text>
</comment>
<keyword evidence="4 9" id="KW-0067">ATP-binding</keyword>
<feature type="transmembrane region" description="Helical" evidence="7">
    <location>
        <begin position="21"/>
        <end position="50"/>
    </location>
</feature>
<dbReference type="Pfam" id="PF00005">
    <property type="entry name" value="ABC_tran"/>
    <property type="match status" value="1"/>
</dbReference>
<name>A0ABW2SZQ3_9ACTN</name>
<keyword evidence="6 7" id="KW-0472">Membrane</keyword>
<dbReference type="InterPro" id="IPR036640">
    <property type="entry name" value="ABC1_TM_sf"/>
</dbReference>
<dbReference type="PANTHER" id="PTHR24221">
    <property type="entry name" value="ATP-BINDING CASSETTE SUB-FAMILY B"/>
    <property type="match status" value="1"/>
</dbReference>
<evidence type="ECO:0000313" key="9">
    <source>
        <dbReference type="EMBL" id="MFC7601346.1"/>
    </source>
</evidence>
<feature type="transmembrane region" description="Helical" evidence="7">
    <location>
        <begin position="163"/>
        <end position="189"/>
    </location>
</feature>
<dbReference type="Gene3D" id="1.20.1560.10">
    <property type="entry name" value="ABC transporter type 1, transmembrane domain"/>
    <property type="match status" value="1"/>
</dbReference>
<dbReference type="InterPro" id="IPR027417">
    <property type="entry name" value="P-loop_NTPase"/>
</dbReference>
<dbReference type="GO" id="GO:0005524">
    <property type="term" value="F:ATP binding"/>
    <property type="evidence" value="ECO:0007669"/>
    <property type="project" value="UniProtKB-KW"/>
</dbReference>
<evidence type="ECO:0000313" key="10">
    <source>
        <dbReference type="Proteomes" id="UP001596514"/>
    </source>
</evidence>
<keyword evidence="5 7" id="KW-1133">Transmembrane helix</keyword>
<evidence type="ECO:0000256" key="3">
    <source>
        <dbReference type="ARBA" id="ARBA00022741"/>
    </source>
</evidence>
<dbReference type="Gene3D" id="3.40.50.300">
    <property type="entry name" value="P-loop containing nucleotide triphosphate hydrolases"/>
    <property type="match status" value="1"/>
</dbReference>
<dbReference type="InterPro" id="IPR003593">
    <property type="entry name" value="AAA+_ATPase"/>
</dbReference>
<evidence type="ECO:0000256" key="6">
    <source>
        <dbReference type="ARBA" id="ARBA00023136"/>
    </source>
</evidence>
<evidence type="ECO:0000256" key="4">
    <source>
        <dbReference type="ARBA" id="ARBA00022840"/>
    </source>
</evidence>
<dbReference type="EMBL" id="JBHTEE010000001">
    <property type="protein sequence ID" value="MFC7601346.1"/>
    <property type="molecule type" value="Genomic_DNA"/>
</dbReference>
<evidence type="ECO:0000256" key="2">
    <source>
        <dbReference type="ARBA" id="ARBA00022692"/>
    </source>
</evidence>
<dbReference type="CDD" id="cd03228">
    <property type="entry name" value="ABCC_MRP_Like"/>
    <property type="match status" value="1"/>
</dbReference>
<evidence type="ECO:0000256" key="1">
    <source>
        <dbReference type="ARBA" id="ARBA00004651"/>
    </source>
</evidence>
<proteinExistence type="predicted"/>
<evidence type="ECO:0000259" key="8">
    <source>
        <dbReference type="PROSITE" id="PS50893"/>
    </source>
</evidence>
<dbReference type="SUPFAM" id="SSF52540">
    <property type="entry name" value="P-loop containing nucleoside triphosphate hydrolases"/>
    <property type="match status" value="1"/>
</dbReference>
<dbReference type="PROSITE" id="PS50893">
    <property type="entry name" value="ABC_TRANSPORTER_2"/>
    <property type="match status" value="1"/>
</dbReference>
<dbReference type="SMART" id="SM00382">
    <property type="entry name" value="AAA"/>
    <property type="match status" value="1"/>
</dbReference>
<sequence>MTAGTPVSASPAERRRAFARLLLLAGPAALGTSLAINLLVGLLPVGFIVWTSVMLAEVSTTASGTGPVTVGAALALAVGAYILQQSLVPYQAALGEVIARRVDGGCVRRLMGSALAEAPLSLLERENVAGRLGDARDGLGRFPPTPGEAVAGTLALVARYTQLAGAVVLIGIVISPVAGTVAAVTALVIRHGRRGSMGRLGSLWHELSGPRRRVTYLRDIGTAITAAKEFRTLGLIDWYERRHRVDAREYLTALWSGRRRILFWPFVAYTLVGLVGGTVLLVWLARSAALGDLGLLELSIALQSALLAIRFGTFFPESDVQTQYGLNAYEALVEFENLVSAGRREIPRGDLPASGLPRRGIRFEGVGFAYGTGRKVLDGLDLELPAGGSTAIVGLNGAGKTTLVKLLARLYDPSEGRILVDGEDLRRLDPRDWQRRLAVIFQDYVRYELPAGANIGLGAPAALGDRSALLAAARRAGALEVVDSLPAGLDTPLSGQYAGGRDLSGGQWQRIALARAFLAVERGASVLVLDEPTAQLDVRAEVEFFDRFLAITGGLTTVIISHRFSTVRRADRIVVVEHGRVVEQGDHAGLLRSGGRYADLFDLQARRFATGPPGTEAGR</sequence>
<comment type="subcellular location">
    <subcellularLocation>
        <location evidence="1">Cell membrane</location>
        <topology evidence="1">Multi-pass membrane protein</topology>
    </subcellularLocation>
</comment>
<dbReference type="Proteomes" id="UP001596514">
    <property type="component" value="Unassembled WGS sequence"/>
</dbReference>
<organism evidence="9 10">
    <name type="scientific">Streptosporangium amethystogenes subsp. fukuiense</name>
    <dbReference type="NCBI Taxonomy" id="698418"/>
    <lineage>
        <taxon>Bacteria</taxon>
        <taxon>Bacillati</taxon>
        <taxon>Actinomycetota</taxon>
        <taxon>Actinomycetes</taxon>
        <taxon>Streptosporangiales</taxon>
        <taxon>Streptosporangiaceae</taxon>
        <taxon>Streptosporangium</taxon>
    </lineage>
</organism>